<evidence type="ECO:0000313" key="1">
    <source>
        <dbReference type="EMBL" id="CAH9120373.1"/>
    </source>
</evidence>
<name>A0A9P0ZZ65_CUSEU</name>
<accession>A0A9P0ZZ65</accession>
<sequence length="25" mass="3020">MLNRLHALLLMSTFEKKEKKTITSW</sequence>
<dbReference type="EMBL" id="CAMAPE010000100">
    <property type="protein sequence ID" value="CAH9120373.1"/>
    <property type="molecule type" value="Genomic_DNA"/>
</dbReference>
<organism evidence="1 2">
    <name type="scientific">Cuscuta europaea</name>
    <name type="common">European dodder</name>
    <dbReference type="NCBI Taxonomy" id="41803"/>
    <lineage>
        <taxon>Eukaryota</taxon>
        <taxon>Viridiplantae</taxon>
        <taxon>Streptophyta</taxon>
        <taxon>Embryophyta</taxon>
        <taxon>Tracheophyta</taxon>
        <taxon>Spermatophyta</taxon>
        <taxon>Magnoliopsida</taxon>
        <taxon>eudicotyledons</taxon>
        <taxon>Gunneridae</taxon>
        <taxon>Pentapetalae</taxon>
        <taxon>asterids</taxon>
        <taxon>lamiids</taxon>
        <taxon>Solanales</taxon>
        <taxon>Convolvulaceae</taxon>
        <taxon>Cuscuteae</taxon>
        <taxon>Cuscuta</taxon>
        <taxon>Cuscuta subgen. Cuscuta</taxon>
    </lineage>
</organism>
<reference evidence="1" key="1">
    <citation type="submission" date="2022-07" db="EMBL/GenBank/DDBJ databases">
        <authorList>
            <person name="Macas J."/>
            <person name="Novak P."/>
            <person name="Neumann P."/>
        </authorList>
    </citation>
    <scope>NUCLEOTIDE SEQUENCE</scope>
</reference>
<keyword evidence="2" id="KW-1185">Reference proteome</keyword>
<gene>
    <name evidence="1" type="ORF">CEURO_LOCUS22691</name>
</gene>
<dbReference type="AlphaFoldDB" id="A0A9P0ZZ65"/>
<dbReference type="Proteomes" id="UP001152484">
    <property type="component" value="Unassembled WGS sequence"/>
</dbReference>
<comment type="caution">
    <text evidence="1">The sequence shown here is derived from an EMBL/GenBank/DDBJ whole genome shotgun (WGS) entry which is preliminary data.</text>
</comment>
<proteinExistence type="predicted"/>
<protein>
    <submittedName>
        <fullName evidence="1">Uncharacterized protein</fullName>
    </submittedName>
</protein>
<evidence type="ECO:0000313" key="2">
    <source>
        <dbReference type="Proteomes" id="UP001152484"/>
    </source>
</evidence>